<proteinExistence type="predicted"/>
<protein>
    <submittedName>
        <fullName evidence="2">Uncharacterized protein</fullName>
    </submittedName>
</protein>
<evidence type="ECO:0000313" key="3">
    <source>
        <dbReference type="Proteomes" id="UP000532311"/>
    </source>
</evidence>
<reference evidence="2 3" key="1">
    <citation type="submission" date="2020-05" db="EMBL/GenBank/DDBJ databases">
        <title>Identification and distribution of gene clusters putatively required for synthesis of sphingolipid metabolism inhibitors in phylogenetically diverse species of the filamentous fungus Fusarium.</title>
        <authorList>
            <person name="Kim H.-S."/>
            <person name="Busman M."/>
            <person name="Brown D.W."/>
            <person name="Divon H."/>
            <person name="Uhlig S."/>
            <person name="Proctor R.H."/>
        </authorList>
    </citation>
    <scope>NUCLEOTIDE SEQUENCE [LARGE SCALE GENOMIC DNA]</scope>
    <source>
        <strain evidence="2 3">NRRL 26131</strain>
    </source>
</reference>
<feature type="region of interest" description="Disordered" evidence="1">
    <location>
        <begin position="117"/>
        <end position="144"/>
    </location>
</feature>
<feature type="region of interest" description="Disordered" evidence="1">
    <location>
        <begin position="1"/>
        <end position="27"/>
    </location>
</feature>
<sequence length="261" mass="30211">MAEGRMQSESKLPFPPKAQYNPSLNNKWRKKRPKVEVKKLPKAELEFLRYAKTPDLLPNLWKLPEANRENILISSGLQFKSSYPERDEDISWSEDEDDRNLINARMKKAFSRLNELRVQYPDEKSDEGPKGNGDEDSKDVGIEYDSKKRRDWRAQFHGRGSPEANRIELKDPENDEDIIADILGRHPVRKTWLAIALPSLNEEYSKLSRGYYINAGAVYPQAFSRYVKEGANITLSTATHKSQMENCSYKKFELNLVLCMP</sequence>
<accession>A0A8H6CXX1</accession>
<name>A0A8H6CXX1_9HYPO</name>
<evidence type="ECO:0000256" key="1">
    <source>
        <dbReference type="SAM" id="MobiDB-lite"/>
    </source>
</evidence>
<gene>
    <name evidence="2" type="ORF">FGLOB1_13752</name>
</gene>
<keyword evidence="3" id="KW-1185">Reference proteome</keyword>
<dbReference type="EMBL" id="JAAQPF010000896">
    <property type="protein sequence ID" value="KAF5696135.1"/>
    <property type="molecule type" value="Genomic_DNA"/>
</dbReference>
<dbReference type="AlphaFoldDB" id="A0A8H6CXX1"/>
<dbReference type="Proteomes" id="UP000532311">
    <property type="component" value="Unassembled WGS sequence"/>
</dbReference>
<organism evidence="2 3">
    <name type="scientific">Fusarium globosum</name>
    <dbReference type="NCBI Taxonomy" id="78864"/>
    <lineage>
        <taxon>Eukaryota</taxon>
        <taxon>Fungi</taxon>
        <taxon>Dikarya</taxon>
        <taxon>Ascomycota</taxon>
        <taxon>Pezizomycotina</taxon>
        <taxon>Sordariomycetes</taxon>
        <taxon>Hypocreomycetidae</taxon>
        <taxon>Hypocreales</taxon>
        <taxon>Nectriaceae</taxon>
        <taxon>Fusarium</taxon>
        <taxon>Fusarium fujikuroi species complex</taxon>
    </lineage>
</organism>
<evidence type="ECO:0000313" key="2">
    <source>
        <dbReference type="EMBL" id="KAF5696135.1"/>
    </source>
</evidence>
<comment type="caution">
    <text evidence="2">The sequence shown here is derived from an EMBL/GenBank/DDBJ whole genome shotgun (WGS) entry which is preliminary data.</text>
</comment>
<feature type="compositionally biased region" description="Basic and acidic residues" evidence="1">
    <location>
        <begin position="120"/>
        <end position="144"/>
    </location>
</feature>